<protein>
    <submittedName>
        <fullName evidence="4">Adenylate cyclase</fullName>
    </submittedName>
</protein>
<feature type="transmembrane region" description="Helical" evidence="2">
    <location>
        <begin position="358"/>
        <end position="382"/>
    </location>
</feature>
<dbReference type="Pfam" id="PF00211">
    <property type="entry name" value="Guanylate_cyc"/>
    <property type="match status" value="1"/>
</dbReference>
<keyword evidence="2" id="KW-1133">Transmembrane helix</keyword>
<dbReference type="SMART" id="SM01080">
    <property type="entry name" value="CHASE2"/>
    <property type="match status" value="1"/>
</dbReference>
<proteinExistence type="inferred from homology"/>
<dbReference type="EMBL" id="CZCU02000137">
    <property type="protein sequence ID" value="VXD18966.1"/>
    <property type="molecule type" value="Genomic_DNA"/>
</dbReference>
<feature type="transmembrane region" description="Helical" evidence="2">
    <location>
        <begin position="388"/>
        <end position="407"/>
    </location>
</feature>
<dbReference type="InterPro" id="IPR007890">
    <property type="entry name" value="CHASE2"/>
</dbReference>
<evidence type="ECO:0000259" key="3">
    <source>
        <dbReference type="PROSITE" id="PS50125"/>
    </source>
</evidence>
<dbReference type="InterPro" id="IPR050697">
    <property type="entry name" value="Adenylyl/Guanylyl_Cyclase_3/4"/>
</dbReference>
<evidence type="ECO:0000256" key="2">
    <source>
        <dbReference type="SAM" id="Phobius"/>
    </source>
</evidence>
<accession>A0A7Z9BV55</accession>
<reference evidence="4" key="1">
    <citation type="submission" date="2019-10" db="EMBL/GenBank/DDBJ databases">
        <authorList>
            <consortium name="Genoscope - CEA"/>
            <person name="William W."/>
        </authorList>
    </citation>
    <scope>NUCLEOTIDE SEQUENCE [LARGE SCALE GENOMIC DNA]</scope>
    <source>
        <strain evidence="4">BBR_PRJEB10992</strain>
    </source>
</reference>
<keyword evidence="2" id="KW-0472">Membrane</keyword>
<feature type="domain" description="Guanylate cyclase" evidence="3">
    <location>
        <begin position="442"/>
        <end position="574"/>
    </location>
</feature>
<evidence type="ECO:0000313" key="5">
    <source>
        <dbReference type="Proteomes" id="UP000184550"/>
    </source>
</evidence>
<dbReference type="GO" id="GO:0004016">
    <property type="term" value="F:adenylate cyclase activity"/>
    <property type="evidence" value="ECO:0007669"/>
    <property type="project" value="UniProtKB-ARBA"/>
</dbReference>
<keyword evidence="5" id="KW-1185">Reference proteome</keyword>
<organism evidence="4 5">
    <name type="scientific">Planktothrix serta PCC 8927</name>
    <dbReference type="NCBI Taxonomy" id="671068"/>
    <lineage>
        <taxon>Bacteria</taxon>
        <taxon>Bacillati</taxon>
        <taxon>Cyanobacteriota</taxon>
        <taxon>Cyanophyceae</taxon>
        <taxon>Oscillatoriophycideae</taxon>
        <taxon>Oscillatoriales</taxon>
        <taxon>Microcoleaceae</taxon>
        <taxon>Planktothrix</taxon>
    </lineage>
</organism>
<dbReference type="InterPro" id="IPR029787">
    <property type="entry name" value="Nucleotide_cyclase"/>
</dbReference>
<dbReference type="Proteomes" id="UP000184550">
    <property type="component" value="Unassembled WGS sequence"/>
</dbReference>
<feature type="transmembrane region" description="Helical" evidence="2">
    <location>
        <begin position="12"/>
        <end position="31"/>
    </location>
</feature>
<name>A0A7Z9BV55_9CYAN</name>
<sequence length="749" mass="83561">MRAQIKQLVWEWRGIWITTPVMAGLVILLRFSGLLQSWEWSVYDQYMRLRPLDPRDQRIAIIGLDEADMKYIGQGYVPDEIYAKLIEKLIAMKPIAIGLDIYRDLPFEPGHAQLLKLFADTPNLIGIEKVVGDEALESVAAPPILKEKNRVAANDLILDEDNIIRRALLVVKNDQEQPVYSLGLFLAMFYLDSQGIAPEIVPGTNNWWKFNNIVFKPLAKNDGGYIRADAGGYQVFLNYRGSNQSFETVSFEDILTDKLPKDWAKNRIILIGSVGESFKDLISTPYTLSANERMSGVEIHANIASQIISTALDHRPLIQTISDPLEWIWIFLWSGTGAILTWKFRGTAKVKLLIVRQVLISLLATGVLLGSTYLLFIQGWWIPVVPPFLALAGSAIAITAYIARSAADIRNIFGRYLSAEIVSNLLEKPEGLKLGGERRKITILTSDLRGFTALSERLQPEEVVKILNFYLSSMADVITNYQGTIDEFMGDGILVLFGAPTLREDDAQRAIACAVAMQLAMQKVNEKLQQWDLSPLDMGIGINTGEVVVGNIGSEKRTKYGVVGNQVNLAYRVESYTTGGQILISEMTLKEAGQDLIKIENHKLVQPKGVKKPITIYEVGGIAGQYNLFISKEEEHFYPLSTPIVLQYSILEGKHIDGSLLIGGLVELSEKSGLIVTEANNDIIPGVLANLKINMKLESEQWSDDIYAKVLEKTAESGTFYISFTAKPPEVEQYLNQLYQNIKVLTVDS</sequence>
<feature type="transmembrane region" description="Helical" evidence="2">
    <location>
        <begin position="327"/>
        <end position="346"/>
    </location>
</feature>
<dbReference type="PROSITE" id="PS50125">
    <property type="entry name" value="GUANYLATE_CYCLASE_2"/>
    <property type="match status" value="1"/>
</dbReference>
<dbReference type="PANTHER" id="PTHR43081">
    <property type="entry name" value="ADENYLATE CYCLASE, TERMINAL-DIFFERENTIATION SPECIFIC-RELATED"/>
    <property type="match status" value="1"/>
</dbReference>
<dbReference type="Gene3D" id="3.30.70.1230">
    <property type="entry name" value="Nucleotide cyclase"/>
    <property type="match status" value="1"/>
</dbReference>
<dbReference type="Pfam" id="PF05226">
    <property type="entry name" value="CHASE2"/>
    <property type="match status" value="1"/>
</dbReference>
<evidence type="ECO:0000256" key="1">
    <source>
        <dbReference type="ARBA" id="ARBA00005381"/>
    </source>
</evidence>
<dbReference type="AlphaFoldDB" id="A0A7Z9BV55"/>
<dbReference type="RefSeq" id="WP_083622164.1">
    <property type="nucleotide sequence ID" value="NZ_LR734870.1"/>
</dbReference>
<dbReference type="GO" id="GO:0035556">
    <property type="term" value="P:intracellular signal transduction"/>
    <property type="evidence" value="ECO:0007669"/>
    <property type="project" value="InterPro"/>
</dbReference>
<gene>
    <name evidence="4" type="ORF">PL8927_610086</name>
</gene>
<dbReference type="PANTHER" id="PTHR43081:SF1">
    <property type="entry name" value="ADENYLATE CYCLASE, TERMINAL-DIFFERENTIATION SPECIFIC"/>
    <property type="match status" value="1"/>
</dbReference>
<evidence type="ECO:0000313" key="4">
    <source>
        <dbReference type="EMBL" id="VXD18966.1"/>
    </source>
</evidence>
<dbReference type="GO" id="GO:0006171">
    <property type="term" value="P:cAMP biosynthetic process"/>
    <property type="evidence" value="ECO:0007669"/>
    <property type="project" value="TreeGrafter"/>
</dbReference>
<dbReference type="InterPro" id="IPR001054">
    <property type="entry name" value="A/G_cyclase"/>
</dbReference>
<keyword evidence="2" id="KW-0812">Transmembrane</keyword>
<dbReference type="CDD" id="cd07302">
    <property type="entry name" value="CHD"/>
    <property type="match status" value="1"/>
</dbReference>
<comment type="similarity">
    <text evidence="1">Belongs to the adenylyl cyclase class-3 family.</text>
</comment>
<dbReference type="SMART" id="SM00044">
    <property type="entry name" value="CYCc"/>
    <property type="match status" value="1"/>
</dbReference>
<dbReference type="OrthoDB" id="337251at2"/>
<dbReference type="SUPFAM" id="SSF55073">
    <property type="entry name" value="Nucleotide cyclase"/>
    <property type="match status" value="1"/>
</dbReference>
<comment type="caution">
    <text evidence="4">The sequence shown here is derived from an EMBL/GenBank/DDBJ whole genome shotgun (WGS) entry which is preliminary data.</text>
</comment>